<dbReference type="GO" id="GO:0080008">
    <property type="term" value="C:Cul4-RING E3 ubiquitin ligase complex"/>
    <property type="evidence" value="ECO:0007669"/>
    <property type="project" value="TreeGrafter"/>
</dbReference>
<dbReference type="Proteomes" id="UP000075880">
    <property type="component" value="Unassembled WGS sequence"/>
</dbReference>
<feature type="compositionally biased region" description="Basic and acidic residues" evidence="4">
    <location>
        <begin position="424"/>
        <end position="438"/>
    </location>
</feature>
<proteinExistence type="predicted"/>
<keyword evidence="1 3" id="KW-0853">WD repeat</keyword>
<dbReference type="GO" id="GO:0045944">
    <property type="term" value="P:positive regulation of transcription by RNA polymerase II"/>
    <property type="evidence" value="ECO:0007669"/>
    <property type="project" value="TreeGrafter"/>
</dbReference>
<name>A0AAG5CU04_ANOAO</name>
<feature type="region of interest" description="Disordered" evidence="4">
    <location>
        <begin position="305"/>
        <end position="357"/>
    </location>
</feature>
<dbReference type="AlphaFoldDB" id="A0AAG5CU04"/>
<dbReference type="SUPFAM" id="SSF50978">
    <property type="entry name" value="WD40 repeat-like"/>
    <property type="match status" value="1"/>
</dbReference>
<dbReference type="PANTHER" id="PTHR15574">
    <property type="entry name" value="WD REPEAT DOMAIN-CONTAINING FAMILY"/>
    <property type="match status" value="1"/>
</dbReference>
<dbReference type="Gene3D" id="2.130.10.10">
    <property type="entry name" value="YVTN repeat-like/Quinoprotein amine dehydrogenase"/>
    <property type="match status" value="2"/>
</dbReference>
<dbReference type="EnsemblMetazoa" id="ENSAATROPT002394">
    <property type="protein sequence ID" value="ENSAATROPP002295"/>
    <property type="gene ID" value="ENSAATROPG001886"/>
</dbReference>
<evidence type="ECO:0008006" key="7">
    <source>
        <dbReference type="Google" id="ProtNLM"/>
    </source>
</evidence>
<dbReference type="Pfam" id="PF00400">
    <property type="entry name" value="WD40"/>
    <property type="match status" value="4"/>
</dbReference>
<sequence>MPSSRKRSVFYDLFDGGAIHGERYRDRLKAHTKDSVDLLRRFKRWKVLPAHNGCVNTIVWSEDGQLLLSGSDDQHIAVSNPFLGKQLYRTKTTHRANIFSARFLPQSQNSEVVSCSGDGVVLHTNLLKSYDSNTGKKSMNCFSCHNNGTTYEVMTVPTEPRSFMSCGEDGTVRLYDLRRNTQCYKTNCTDNVLIKSPAAVMAMSLAPISHNFIATGSSDSHVRIYDRRFLAVGEHEAGPGSNGNRFTIPVKTYTNPSREKRPFRVTSLEYDRHERQLLVNYSSDHLYLFDVTHGGIGDVKLCKAGSRSVSQDRAADKEKRLRGASQKPPHMSDGSPPVRRLRLRGDWSDTGPEARPAREMATRILGAGQARPQLQATIMHRMTEVLSRMLADPRTRIGLTGHGTVPNESARAENDSNDDAGELPVDRGSDSAEDDRSPAGDPLAGVELEGGGVSSTLQWNVQAELSEPQPSTSGRRSGIQMLSRATGLERRQRQSMARRLLHSDDDEDDDDDDDENENENEDNNDDQRRGANEDGQGDSTAQTENTPEDEYEDSTERQLQEEAYDYVVQKYTGHRNARTMIKEATFWGDNYVMSGSDCGGIFTWERESGRLVMLMEADNHVVNCVQPHPTLPLLASSGIDYDVKLWAPLAEESCFDEDAAKDLIKRNAVMLEETRDTITVPASFMIRMLACLHSLRNRAATGDQPNEGRIVLRRMRQQPIAVENEEEADNRPDPAEDRSTDVPDRDE</sequence>
<evidence type="ECO:0000313" key="5">
    <source>
        <dbReference type="EnsemblMetazoa" id="ENSAATROPP002295"/>
    </source>
</evidence>
<dbReference type="InterPro" id="IPR036322">
    <property type="entry name" value="WD40_repeat_dom_sf"/>
</dbReference>
<feature type="compositionally biased region" description="Polar residues" evidence="4">
    <location>
        <begin position="464"/>
        <end position="475"/>
    </location>
</feature>
<evidence type="ECO:0000256" key="2">
    <source>
        <dbReference type="ARBA" id="ARBA00022737"/>
    </source>
</evidence>
<feature type="region of interest" description="Disordered" evidence="4">
    <location>
        <begin position="397"/>
        <end position="450"/>
    </location>
</feature>
<feature type="compositionally biased region" description="Basic and acidic residues" evidence="4">
    <location>
        <begin position="729"/>
        <end position="747"/>
    </location>
</feature>
<dbReference type="GO" id="GO:0005737">
    <property type="term" value="C:cytoplasm"/>
    <property type="evidence" value="ECO:0007669"/>
    <property type="project" value="TreeGrafter"/>
</dbReference>
<accession>A0AAG5CU04</accession>
<reference evidence="5" key="1">
    <citation type="submission" date="2024-04" db="UniProtKB">
        <authorList>
            <consortium name="EnsemblMetazoa"/>
        </authorList>
    </citation>
    <scope>IDENTIFICATION</scope>
    <source>
        <strain evidence="5">EBRO</strain>
    </source>
</reference>
<keyword evidence="6" id="KW-1185">Reference proteome</keyword>
<evidence type="ECO:0000256" key="1">
    <source>
        <dbReference type="ARBA" id="ARBA00022574"/>
    </source>
</evidence>
<keyword evidence="2" id="KW-0677">Repeat</keyword>
<dbReference type="PANTHER" id="PTHR15574:SF39">
    <property type="entry name" value="DDB1- AND CUL4-ASSOCIATED FACTOR 6"/>
    <property type="match status" value="1"/>
</dbReference>
<evidence type="ECO:0000256" key="3">
    <source>
        <dbReference type="PROSITE-ProRule" id="PRU00221"/>
    </source>
</evidence>
<organism evidence="5 6">
    <name type="scientific">Anopheles atroparvus</name>
    <name type="common">European mosquito</name>
    <dbReference type="NCBI Taxonomy" id="41427"/>
    <lineage>
        <taxon>Eukaryota</taxon>
        <taxon>Metazoa</taxon>
        <taxon>Ecdysozoa</taxon>
        <taxon>Arthropoda</taxon>
        <taxon>Hexapoda</taxon>
        <taxon>Insecta</taxon>
        <taxon>Pterygota</taxon>
        <taxon>Neoptera</taxon>
        <taxon>Endopterygota</taxon>
        <taxon>Diptera</taxon>
        <taxon>Nematocera</taxon>
        <taxon>Culicoidea</taxon>
        <taxon>Culicidae</taxon>
        <taxon>Anophelinae</taxon>
        <taxon>Anopheles</taxon>
    </lineage>
</organism>
<protein>
    <recommendedName>
        <fullName evidence="7">DDB1- and CUL4-associated factor 6</fullName>
    </recommendedName>
</protein>
<feature type="repeat" description="WD" evidence="3">
    <location>
        <begin position="48"/>
        <end position="78"/>
    </location>
</feature>
<dbReference type="SMART" id="SM00320">
    <property type="entry name" value="WD40"/>
    <property type="match status" value="7"/>
</dbReference>
<feature type="region of interest" description="Disordered" evidence="4">
    <location>
        <begin position="702"/>
        <end position="747"/>
    </location>
</feature>
<dbReference type="InterPro" id="IPR001680">
    <property type="entry name" value="WD40_rpt"/>
</dbReference>
<feature type="region of interest" description="Disordered" evidence="4">
    <location>
        <begin position="464"/>
        <end position="561"/>
    </location>
</feature>
<feature type="compositionally biased region" description="Acidic residues" evidence="4">
    <location>
        <begin position="504"/>
        <end position="524"/>
    </location>
</feature>
<dbReference type="PROSITE" id="PS50082">
    <property type="entry name" value="WD_REPEATS_2"/>
    <property type="match status" value="1"/>
</dbReference>
<evidence type="ECO:0000256" key="4">
    <source>
        <dbReference type="SAM" id="MobiDB-lite"/>
    </source>
</evidence>
<dbReference type="InterPro" id="IPR015943">
    <property type="entry name" value="WD40/YVTN_repeat-like_dom_sf"/>
</dbReference>
<dbReference type="InterPro" id="IPR045151">
    <property type="entry name" value="DCAF8"/>
</dbReference>
<evidence type="ECO:0000313" key="6">
    <source>
        <dbReference type="Proteomes" id="UP000075880"/>
    </source>
</evidence>